<accession>A0A1L7XH06</accession>
<keyword evidence="2 6" id="KW-0812">Transmembrane</keyword>
<keyword evidence="9" id="KW-1185">Reference proteome</keyword>
<dbReference type="EMBL" id="FJOG01000026">
    <property type="protein sequence ID" value="CZR64302.1"/>
    <property type="molecule type" value="Genomic_DNA"/>
</dbReference>
<evidence type="ECO:0000256" key="5">
    <source>
        <dbReference type="SAM" id="MobiDB-lite"/>
    </source>
</evidence>
<dbReference type="GO" id="GO:0042908">
    <property type="term" value="P:xenobiotic transport"/>
    <property type="evidence" value="ECO:0007669"/>
    <property type="project" value="UniProtKB-ARBA"/>
</dbReference>
<feature type="transmembrane region" description="Helical" evidence="6">
    <location>
        <begin position="430"/>
        <end position="452"/>
    </location>
</feature>
<dbReference type="Pfam" id="PF07690">
    <property type="entry name" value="MFS_1"/>
    <property type="match status" value="1"/>
</dbReference>
<proteinExistence type="predicted"/>
<organism evidence="8 9">
    <name type="scientific">Phialocephala subalpina</name>
    <dbReference type="NCBI Taxonomy" id="576137"/>
    <lineage>
        <taxon>Eukaryota</taxon>
        <taxon>Fungi</taxon>
        <taxon>Dikarya</taxon>
        <taxon>Ascomycota</taxon>
        <taxon>Pezizomycotina</taxon>
        <taxon>Leotiomycetes</taxon>
        <taxon>Helotiales</taxon>
        <taxon>Mollisiaceae</taxon>
        <taxon>Phialocephala</taxon>
        <taxon>Phialocephala fortinii species complex</taxon>
    </lineage>
</organism>
<dbReference type="PROSITE" id="PS00216">
    <property type="entry name" value="SUGAR_TRANSPORT_1"/>
    <property type="match status" value="1"/>
</dbReference>
<dbReference type="InterPro" id="IPR005829">
    <property type="entry name" value="Sugar_transporter_CS"/>
</dbReference>
<dbReference type="OrthoDB" id="3365399at2759"/>
<feature type="transmembrane region" description="Helical" evidence="6">
    <location>
        <begin position="194"/>
        <end position="213"/>
    </location>
</feature>
<evidence type="ECO:0000256" key="3">
    <source>
        <dbReference type="ARBA" id="ARBA00022989"/>
    </source>
</evidence>
<evidence type="ECO:0000259" key="7">
    <source>
        <dbReference type="PROSITE" id="PS50850"/>
    </source>
</evidence>
<feature type="transmembrane region" description="Helical" evidence="6">
    <location>
        <begin position="219"/>
        <end position="238"/>
    </location>
</feature>
<feature type="region of interest" description="Disordered" evidence="5">
    <location>
        <begin position="1"/>
        <end position="62"/>
    </location>
</feature>
<feature type="compositionally biased region" description="Basic and acidic residues" evidence="5">
    <location>
        <begin position="1"/>
        <end position="12"/>
    </location>
</feature>
<dbReference type="InterPro" id="IPR011701">
    <property type="entry name" value="MFS"/>
</dbReference>
<keyword evidence="4 6" id="KW-0472">Membrane</keyword>
<feature type="transmembrane region" description="Helical" evidence="6">
    <location>
        <begin position="250"/>
        <end position="270"/>
    </location>
</feature>
<feature type="transmembrane region" description="Helical" evidence="6">
    <location>
        <begin position="493"/>
        <end position="511"/>
    </location>
</feature>
<dbReference type="Gene3D" id="1.20.1250.20">
    <property type="entry name" value="MFS general substrate transporter like domains"/>
    <property type="match status" value="1"/>
</dbReference>
<dbReference type="PANTHER" id="PTHR23502:SF12">
    <property type="entry name" value="MULTIDRUG TRANSPORTER, PUTATIVE (AFU_ORTHOLOGUE AFUA_1G06440)-RELATED"/>
    <property type="match status" value="1"/>
</dbReference>
<feature type="transmembrane region" description="Helical" evidence="6">
    <location>
        <begin position="387"/>
        <end position="409"/>
    </location>
</feature>
<dbReference type="CDD" id="cd17323">
    <property type="entry name" value="MFS_Tpo1_MDR_like"/>
    <property type="match status" value="1"/>
</dbReference>
<dbReference type="InterPro" id="IPR036259">
    <property type="entry name" value="MFS_trans_sf"/>
</dbReference>
<feature type="compositionally biased region" description="Basic and acidic residues" evidence="5">
    <location>
        <begin position="22"/>
        <end position="38"/>
    </location>
</feature>
<feature type="domain" description="Major facilitator superfamily (MFS) profile" evidence="7">
    <location>
        <begin position="127"/>
        <end position="556"/>
    </location>
</feature>
<evidence type="ECO:0000256" key="4">
    <source>
        <dbReference type="ARBA" id="ARBA00023136"/>
    </source>
</evidence>
<sequence length="619" mass="68519">MAPLRDDPEKDNYPQPDPSAHTMHDRNSHLIEDEKDGHTTTTSPCHTAHSSTSRDSIDTNPLSPLEHALTVDLETDAEHDARPQLTYTRTGASIATTGSRLPSFEVDFGPDDPEDPRNWPLWYRGCLIGAVSYSTWTVVLYSTSYTSSMPGMMKEFNETSEPITTLGVTTYLLGLAAGSLILAPLSEIYGRRPIYIGSLAFYTLMVLPCALATSLPEVLIVRFFGAVAGSAMIANAPGTVSDIVTEQYRALAFSVWSIAPMNGPVTGPLIGGFAAEYLGWRWTNWIVMILAGVGWIYLSCFKETYAPALLQKKAAKMRKETGDDRWWCRYDQKLSRMQILKVNLSRPFILSFTEPILWFWNAYIAIIYGILYLCFVAYPLIYTGLRGWSLGFTGLAFVGIGVGTMIAIVTEPFARRVVNMHAKDPETGRVPPEASIAIVCFASFLCPIGQLWFSWTSVPITIHWIWPILAGVPFGAGNCLVFIYASNYLAGSYGIYAASALAGNAVVRSFIGGTLPLAGPAMYSAMSPQWAGTLLGLIQVALIPIPFVFYKWGAKIRAKSPLIKQMREDQERRQKKIDDAERKRLRREAREKGEVRNGDLEKEGVGAETMVVRPEKVEM</sequence>
<protein>
    <submittedName>
        <fullName evidence="8">Probable benomyl/methotrexate resistance protein</fullName>
    </submittedName>
</protein>
<feature type="transmembrane region" description="Helical" evidence="6">
    <location>
        <begin position="531"/>
        <end position="550"/>
    </location>
</feature>
<dbReference type="FunFam" id="1.20.1250.20:FF:000011">
    <property type="entry name" value="MFS multidrug transporter, putative"/>
    <property type="match status" value="1"/>
</dbReference>
<gene>
    <name evidence="8" type="ORF">PAC_14200</name>
</gene>
<feature type="transmembrane region" description="Helical" evidence="6">
    <location>
        <begin position="282"/>
        <end position="301"/>
    </location>
</feature>
<comment type="subcellular location">
    <subcellularLocation>
        <location evidence="1">Membrane</location>
        <topology evidence="1">Multi-pass membrane protein</topology>
    </subcellularLocation>
</comment>
<dbReference type="GO" id="GO:0022857">
    <property type="term" value="F:transmembrane transporter activity"/>
    <property type="evidence" value="ECO:0007669"/>
    <property type="project" value="InterPro"/>
</dbReference>
<evidence type="ECO:0000256" key="2">
    <source>
        <dbReference type="ARBA" id="ARBA00022692"/>
    </source>
</evidence>
<dbReference type="AlphaFoldDB" id="A0A1L7XH06"/>
<feature type="compositionally biased region" description="Polar residues" evidence="5">
    <location>
        <begin position="39"/>
        <end position="62"/>
    </location>
</feature>
<feature type="compositionally biased region" description="Basic and acidic residues" evidence="5">
    <location>
        <begin position="567"/>
        <end position="605"/>
    </location>
</feature>
<feature type="region of interest" description="Disordered" evidence="5">
    <location>
        <begin position="567"/>
        <end position="619"/>
    </location>
</feature>
<reference evidence="8 9" key="1">
    <citation type="submission" date="2016-03" db="EMBL/GenBank/DDBJ databases">
        <authorList>
            <person name="Ploux O."/>
        </authorList>
    </citation>
    <scope>NUCLEOTIDE SEQUENCE [LARGE SCALE GENOMIC DNA]</scope>
    <source>
        <strain evidence="8 9">UAMH 11012</strain>
    </source>
</reference>
<dbReference type="InterPro" id="IPR020846">
    <property type="entry name" value="MFS_dom"/>
</dbReference>
<feature type="transmembrane region" description="Helical" evidence="6">
    <location>
        <begin position="356"/>
        <end position="381"/>
    </location>
</feature>
<dbReference type="GO" id="GO:0005886">
    <property type="term" value="C:plasma membrane"/>
    <property type="evidence" value="ECO:0007669"/>
    <property type="project" value="TreeGrafter"/>
</dbReference>
<dbReference type="PANTHER" id="PTHR23502">
    <property type="entry name" value="MAJOR FACILITATOR SUPERFAMILY"/>
    <property type="match status" value="1"/>
</dbReference>
<evidence type="ECO:0000256" key="6">
    <source>
        <dbReference type="SAM" id="Phobius"/>
    </source>
</evidence>
<name>A0A1L7XH06_9HELO</name>
<feature type="transmembrane region" description="Helical" evidence="6">
    <location>
        <begin position="464"/>
        <end position="486"/>
    </location>
</feature>
<dbReference type="GO" id="GO:0140115">
    <property type="term" value="P:export across plasma membrane"/>
    <property type="evidence" value="ECO:0007669"/>
    <property type="project" value="UniProtKB-ARBA"/>
</dbReference>
<feature type="transmembrane region" description="Helical" evidence="6">
    <location>
        <begin position="163"/>
        <end position="182"/>
    </location>
</feature>
<keyword evidence="3 6" id="KW-1133">Transmembrane helix</keyword>
<evidence type="ECO:0000256" key="1">
    <source>
        <dbReference type="ARBA" id="ARBA00004141"/>
    </source>
</evidence>
<dbReference type="PROSITE" id="PS50850">
    <property type="entry name" value="MFS"/>
    <property type="match status" value="1"/>
</dbReference>
<dbReference type="STRING" id="576137.A0A1L7XH06"/>
<dbReference type="Proteomes" id="UP000184330">
    <property type="component" value="Unassembled WGS sequence"/>
</dbReference>
<evidence type="ECO:0000313" key="8">
    <source>
        <dbReference type="EMBL" id="CZR64302.1"/>
    </source>
</evidence>
<feature type="transmembrane region" description="Helical" evidence="6">
    <location>
        <begin position="121"/>
        <end position="143"/>
    </location>
</feature>
<evidence type="ECO:0000313" key="9">
    <source>
        <dbReference type="Proteomes" id="UP000184330"/>
    </source>
</evidence>
<dbReference type="SUPFAM" id="SSF103473">
    <property type="entry name" value="MFS general substrate transporter"/>
    <property type="match status" value="1"/>
</dbReference>